<keyword evidence="3" id="KW-1185">Reference proteome</keyword>
<dbReference type="VEuPathDB" id="VectorBase:ASTEI10532"/>
<dbReference type="SMR" id="A0A182YPZ6"/>
<dbReference type="PROSITE" id="PS00615">
    <property type="entry name" value="C_TYPE_LECTIN_1"/>
    <property type="match status" value="1"/>
</dbReference>
<dbReference type="SMART" id="SM00034">
    <property type="entry name" value="CLECT"/>
    <property type="match status" value="1"/>
</dbReference>
<dbReference type="InterPro" id="IPR016186">
    <property type="entry name" value="C-type_lectin-like/link_sf"/>
</dbReference>
<dbReference type="PANTHER" id="PTHR22803">
    <property type="entry name" value="MANNOSE, PHOSPHOLIPASE, LECTIN RECEPTOR RELATED"/>
    <property type="match status" value="1"/>
</dbReference>
<accession>A0A182YPZ6</accession>
<evidence type="ECO:0000313" key="2">
    <source>
        <dbReference type="EnsemblMetazoa" id="ASTEI10532-PA"/>
    </source>
</evidence>
<dbReference type="VEuPathDB" id="VectorBase:ASTE016484"/>
<dbReference type="VEuPathDB" id="VectorBase:ASTEI20_040826"/>
<dbReference type="EnsemblMetazoa" id="ASTEI10532-RA">
    <property type="protein sequence ID" value="ASTEI10532-PA"/>
    <property type="gene ID" value="ASTEI10532"/>
</dbReference>
<dbReference type="InterPro" id="IPR016187">
    <property type="entry name" value="CTDL_fold"/>
</dbReference>
<dbReference type="InterPro" id="IPR001304">
    <property type="entry name" value="C-type_lectin-like"/>
</dbReference>
<reference evidence="3" key="1">
    <citation type="journal article" date="2014" name="Genome Biol.">
        <title>Genome analysis of a major urban malaria vector mosquito, Anopheles stephensi.</title>
        <authorList>
            <person name="Jiang X."/>
            <person name="Peery A."/>
            <person name="Hall A.B."/>
            <person name="Sharma A."/>
            <person name="Chen X.G."/>
            <person name="Waterhouse R.M."/>
            <person name="Komissarov A."/>
            <person name="Riehle M.M."/>
            <person name="Shouche Y."/>
            <person name="Sharakhova M.V."/>
            <person name="Lawson D."/>
            <person name="Pakpour N."/>
            <person name="Arensburger P."/>
            <person name="Davidson V.L."/>
            <person name="Eiglmeier K."/>
            <person name="Emrich S."/>
            <person name="George P."/>
            <person name="Kennedy R.C."/>
            <person name="Mane S.P."/>
            <person name="Maslen G."/>
            <person name="Oringanje C."/>
            <person name="Qi Y."/>
            <person name="Settlage R."/>
            <person name="Tojo M."/>
            <person name="Tubio J.M."/>
            <person name="Unger M.F."/>
            <person name="Wang B."/>
            <person name="Vernick K.D."/>
            <person name="Ribeiro J.M."/>
            <person name="James A.A."/>
            <person name="Michel K."/>
            <person name="Riehle M.A."/>
            <person name="Luckhart S."/>
            <person name="Sharakhov I.V."/>
            <person name="Tu Z."/>
        </authorList>
    </citation>
    <scope>NUCLEOTIDE SEQUENCE [LARGE SCALE GENOMIC DNA]</scope>
    <source>
        <strain evidence="3">Indian</strain>
    </source>
</reference>
<name>A0A182YPZ6_ANOST</name>
<dbReference type="Proteomes" id="UP000076408">
    <property type="component" value="Unassembled WGS sequence"/>
</dbReference>
<reference evidence="2" key="2">
    <citation type="submission" date="2020-05" db="UniProtKB">
        <authorList>
            <consortium name="EnsemblMetazoa"/>
        </authorList>
    </citation>
    <scope>IDENTIFICATION</scope>
    <source>
        <strain evidence="2">Indian</strain>
    </source>
</reference>
<dbReference type="Gene3D" id="3.10.100.10">
    <property type="entry name" value="Mannose-Binding Protein A, subunit A"/>
    <property type="match status" value="1"/>
</dbReference>
<dbReference type="OMA" id="DMKERPL"/>
<organism evidence="2 3">
    <name type="scientific">Anopheles stephensi</name>
    <name type="common">Indo-Pakistan malaria mosquito</name>
    <dbReference type="NCBI Taxonomy" id="30069"/>
    <lineage>
        <taxon>Eukaryota</taxon>
        <taxon>Metazoa</taxon>
        <taxon>Ecdysozoa</taxon>
        <taxon>Arthropoda</taxon>
        <taxon>Hexapoda</taxon>
        <taxon>Insecta</taxon>
        <taxon>Pterygota</taxon>
        <taxon>Neoptera</taxon>
        <taxon>Endopterygota</taxon>
        <taxon>Diptera</taxon>
        <taxon>Nematocera</taxon>
        <taxon>Culicoidea</taxon>
        <taxon>Culicidae</taxon>
        <taxon>Anophelinae</taxon>
        <taxon>Anopheles</taxon>
    </lineage>
</organism>
<dbReference type="CDD" id="cd00037">
    <property type="entry name" value="CLECT"/>
    <property type="match status" value="1"/>
</dbReference>
<proteinExistence type="predicted"/>
<keyword evidence="1" id="KW-1015">Disulfide bond</keyword>
<dbReference type="InterPro" id="IPR018378">
    <property type="entry name" value="C-type_lectin_CS"/>
</dbReference>
<evidence type="ECO:0000313" key="3">
    <source>
        <dbReference type="Proteomes" id="UP000076408"/>
    </source>
</evidence>
<dbReference type="STRING" id="30069.A0A182YPZ6"/>
<dbReference type="Pfam" id="PF00059">
    <property type="entry name" value="Lectin_C"/>
    <property type="match status" value="1"/>
</dbReference>
<dbReference type="PROSITE" id="PS50041">
    <property type="entry name" value="C_TYPE_LECTIN_2"/>
    <property type="match status" value="1"/>
</dbReference>
<dbReference type="SUPFAM" id="SSF56436">
    <property type="entry name" value="C-type lectin-like"/>
    <property type="match status" value="1"/>
</dbReference>
<sequence>MAFKQIDVLRQNGCLCPCKPSEEKEYYIPIRRTSNWYGAVAFCNSVGMEIAEVLNEDEASALRQVLQEEESDLDMEFFWIGANDLGTLGTHRWGLSGRPVTYSNWTEGEPNHALSDDGQTERCVAIAKDTFVWNDFQCTGRKKFVCQQFRDE</sequence>
<dbReference type="AlphaFoldDB" id="A0A182YPZ6"/>
<protein>
    <submittedName>
        <fullName evidence="2">C-type lectin domain-containing protein</fullName>
    </submittedName>
</protein>
<evidence type="ECO:0000256" key="1">
    <source>
        <dbReference type="ARBA" id="ARBA00023157"/>
    </source>
</evidence>
<dbReference type="InterPro" id="IPR050111">
    <property type="entry name" value="C-type_lectin/snaclec_domain"/>
</dbReference>